<reference evidence="3 4" key="1">
    <citation type="submission" date="2018-01" db="EMBL/GenBank/DDBJ databases">
        <title>The whole genome sequencing and assembly of Fervidobacterium changbaicum CBS-1 strain.</title>
        <authorList>
            <person name="Kim J.-Y."/>
            <person name="Park M.-K."/>
            <person name="Yi H."/>
            <person name="Bahn Y.-S."/>
            <person name="Kim J.F."/>
            <person name="Lee D.-W."/>
        </authorList>
    </citation>
    <scope>NUCLEOTIDE SEQUENCE [LARGE SCALE GENOMIC DNA]</scope>
    <source>
        <strain evidence="3 4">CBS-1</strain>
    </source>
</reference>
<dbReference type="Proteomes" id="UP000288947">
    <property type="component" value="Chromosome"/>
</dbReference>
<dbReference type="InterPro" id="IPR005646">
    <property type="entry name" value="FapA"/>
</dbReference>
<dbReference type="PANTHER" id="PTHR38032:SF1">
    <property type="entry name" value="RNA-BINDING PROTEIN KHPB N-TERMINAL DOMAIN-CONTAINING PROTEIN"/>
    <property type="match status" value="1"/>
</dbReference>
<name>A0ABX5QRJ1_9BACT</name>
<dbReference type="PANTHER" id="PTHR38032">
    <property type="entry name" value="POLYMERASE-RELATED"/>
    <property type="match status" value="1"/>
</dbReference>
<dbReference type="EMBL" id="CP026721">
    <property type="protein sequence ID" value="QAV33011.1"/>
    <property type="molecule type" value="Genomic_DNA"/>
</dbReference>
<keyword evidence="4" id="KW-1185">Reference proteome</keyword>
<dbReference type="Pfam" id="PF20250">
    <property type="entry name" value="FapA_N"/>
    <property type="match status" value="1"/>
</dbReference>
<evidence type="ECO:0000313" key="4">
    <source>
        <dbReference type="Proteomes" id="UP000288947"/>
    </source>
</evidence>
<feature type="domain" description="Flagellar Assembly Protein A N-terminal region" evidence="2">
    <location>
        <begin position="98"/>
        <end position="256"/>
    </location>
</feature>
<protein>
    <submittedName>
        <fullName evidence="3">DUF342 domain-containing protein</fullName>
    </submittedName>
</protein>
<sequence length="550" mass="61497">MEVIKAKELTEVFDELEKRYGKNWYEHVHVDISTDADGTIRVTITPIAFRAFVGKEVKATEDFHDVVAGKKMGEYLEEAVSKIENLEEKLKEYENPRIYVTVSEDEMKAYVTIIPGLEKEMPTIDELIGALNKSGVIFGIKKDVLEKIINEKMTYQQILVAEGKLPEAPVNAMIEYRFKISRELEGLDEFPSCTEGQVLAEKIPPKDGVPGRTVTGKEIPSQKGQDFDLRKYAGENTKVVDNKIVAAISGQPYVDEEGRVHVRDVLIIGEQDLERCRKFDFPGTIVVTCNVDGPFRISAGRDLNINGVVSGSVKIKAGGDVYIKGGFFGRGRGLVMADGSVTVQFITEGLVIAKKDIYVGDYVMNSEVIAGRSVKVSGEGLILGGNVKAVELVEARRIGNEFGVATNVEVGIDFEYETRKAEITHRLKLLLDEMSDISVYVLKLRAAYEKLSESFSVNKDKFRSLIVQLEARREEIANEINELRQKLKALKFVSTQEMFKLNPRIIIKETCFAGVTMTILGESYKTTFELGPRALNLQALKELKTQRTKK</sequence>
<dbReference type="RefSeq" id="WP_090221943.1">
    <property type="nucleotide sequence ID" value="NZ_CP026721.1"/>
</dbReference>
<accession>A0ABX5QRJ1</accession>
<gene>
    <name evidence="3" type="ORF">CBS1_04200</name>
</gene>
<evidence type="ECO:0000259" key="2">
    <source>
        <dbReference type="Pfam" id="PF20250"/>
    </source>
</evidence>
<evidence type="ECO:0000313" key="3">
    <source>
        <dbReference type="EMBL" id="QAV33011.1"/>
    </source>
</evidence>
<dbReference type="Pfam" id="PF03961">
    <property type="entry name" value="FapA"/>
    <property type="match status" value="1"/>
</dbReference>
<feature type="coiled-coil region" evidence="1">
    <location>
        <begin position="459"/>
        <end position="493"/>
    </location>
</feature>
<evidence type="ECO:0000256" key="1">
    <source>
        <dbReference type="SAM" id="Coils"/>
    </source>
</evidence>
<organism evidence="3 4">
    <name type="scientific">Fervidobacterium changbaicum</name>
    <dbReference type="NCBI Taxonomy" id="310769"/>
    <lineage>
        <taxon>Bacteria</taxon>
        <taxon>Thermotogati</taxon>
        <taxon>Thermotogota</taxon>
        <taxon>Thermotogae</taxon>
        <taxon>Thermotogales</taxon>
        <taxon>Fervidobacteriaceae</taxon>
        <taxon>Fervidobacterium</taxon>
    </lineage>
</organism>
<dbReference type="InterPro" id="IPR046866">
    <property type="entry name" value="FapA_N"/>
</dbReference>
<dbReference type="InterPro" id="IPR046865">
    <property type="entry name" value="FapA_b_solenoid"/>
</dbReference>
<proteinExistence type="predicted"/>
<keyword evidence="1" id="KW-0175">Coiled coil</keyword>